<gene>
    <name evidence="3" type="primary">cysH</name>
    <name evidence="5" type="ORF">D9V67_02190</name>
</gene>
<dbReference type="EC" id="1.8.4.8" evidence="3"/>
<dbReference type="PANTHER" id="PTHR46509">
    <property type="entry name" value="PHOSPHOADENOSINE PHOSPHOSULFATE REDUCTASE"/>
    <property type="match status" value="1"/>
</dbReference>
<keyword evidence="2 3" id="KW-0560">Oxidoreductase</keyword>
<evidence type="ECO:0000256" key="3">
    <source>
        <dbReference type="HAMAP-Rule" id="MF_00063"/>
    </source>
</evidence>
<dbReference type="UniPathway" id="UPA00140">
    <property type="reaction ID" value="UER00206"/>
</dbReference>
<dbReference type="HAMAP" id="MF_00063">
    <property type="entry name" value="CysH"/>
    <property type="match status" value="1"/>
</dbReference>
<comment type="caution">
    <text evidence="3">Lacks conserved residue(s) required for the propagation of feature annotation.</text>
</comment>
<dbReference type="Pfam" id="PF01507">
    <property type="entry name" value="PAPS_reduct"/>
    <property type="match status" value="1"/>
</dbReference>
<comment type="catalytic activity">
    <reaction evidence="3">
        <text>[thioredoxin]-disulfide + sulfite + adenosine 3',5'-bisphosphate + 2 H(+) = [thioredoxin]-dithiol + 3'-phosphoadenylyl sulfate</text>
        <dbReference type="Rhea" id="RHEA:11724"/>
        <dbReference type="Rhea" id="RHEA-COMP:10698"/>
        <dbReference type="Rhea" id="RHEA-COMP:10700"/>
        <dbReference type="ChEBI" id="CHEBI:15378"/>
        <dbReference type="ChEBI" id="CHEBI:17359"/>
        <dbReference type="ChEBI" id="CHEBI:29950"/>
        <dbReference type="ChEBI" id="CHEBI:50058"/>
        <dbReference type="ChEBI" id="CHEBI:58339"/>
        <dbReference type="ChEBI" id="CHEBI:58343"/>
        <dbReference type="EC" id="1.8.4.8"/>
    </reaction>
</comment>
<name>A0A4D6XX73_9GAMM</name>
<sequence>MSKFNIKNIELLNSQEKNDILSELNLLISNYSTEERISWALRNLPCTHVMSSSFGIQSVVLLHLIITQKPDIPVILIDTGYLFPQTYNFIDFLMKKFNLNLQIFRSKISPAWQEARYGQLWTKGIKGINFYNSINKVQPMNFALKNLSVQTWFAGLRRDQSKSRKLLSFLSIQKRVFKVLPILDWSNDKIAEYLKINNLDIHPLSKEGYSSIGDIHTTSKHISGMLEEETRFFGLKRECGLHENEI</sequence>
<keyword evidence="3" id="KW-0963">Cytoplasm</keyword>
<dbReference type="CDD" id="cd23945">
    <property type="entry name" value="PAPS_reductase"/>
    <property type="match status" value="1"/>
</dbReference>
<dbReference type="InterPro" id="IPR014729">
    <property type="entry name" value="Rossmann-like_a/b/a_fold"/>
</dbReference>
<feature type="active site" description="Nucleophile; cysteine thiosulfonate intermediate" evidence="3">
    <location>
        <position position="239"/>
    </location>
</feature>
<dbReference type="GO" id="GO:0005737">
    <property type="term" value="C:cytoplasm"/>
    <property type="evidence" value="ECO:0007669"/>
    <property type="project" value="UniProtKB-SubCell"/>
</dbReference>
<dbReference type="Gene3D" id="3.40.50.620">
    <property type="entry name" value="HUPs"/>
    <property type="match status" value="1"/>
</dbReference>
<dbReference type="OrthoDB" id="9794018at2"/>
<dbReference type="InterPro" id="IPR004511">
    <property type="entry name" value="PAPS/APS_Rdtase"/>
</dbReference>
<comment type="function">
    <text evidence="3">Catalyzes the formation of sulfite from phosphoadenosine 5'-phosphosulfate (PAPS) using thioredoxin as an electron donor.</text>
</comment>
<dbReference type="GO" id="GO:0004604">
    <property type="term" value="F:phosphoadenylyl-sulfate reductase (thioredoxin) activity"/>
    <property type="evidence" value="ECO:0007669"/>
    <property type="project" value="UniProtKB-UniRule"/>
</dbReference>
<evidence type="ECO:0000259" key="4">
    <source>
        <dbReference type="Pfam" id="PF01507"/>
    </source>
</evidence>
<proteinExistence type="inferred from homology"/>
<dbReference type="PIRSF" id="PIRSF000857">
    <property type="entry name" value="PAPS_reductase"/>
    <property type="match status" value="1"/>
</dbReference>
<reference evidence="5 6" key="2">
    <citation type="submission" date="2019-05" db="EMBL/GenBank/DDBJ databases">
        <title>Genome evolution of the obligate endosymbiont Buchnera aphidicola.</title>
        <authorList>
            <person name="Moran N.A."/>
        </authorList>
    </citation>
    <scope>NUCLEOTIDE SEQUENCE [LARGE SCALE GENOMIC DNA]</scope>
    <source>
        <strain evidence="5 6">Bca</strain>
    </source>
</reference>
<evidence type="ECO:0000313" key="5">
    <source>
        <dbReference type="EMBL" id="QCI20557.1"/>
    </source>
</evidence>
<dbReference type="NCBIfam" id="NF002537">
    <property type="entry name" value="PRK02090.1"/>
    <property type="match status" value="1"/>
</dbReference>
<dbReference type="NCBIfam" id="TIGR00434">
    <property type="entry name" value="cysH"/>
    <property type="match status" value="1"/>
</dbReference>
<comment type="similarity">
    <text evidence="1 3">Belongs to the PAPS reductase family. CysH subfamily.</text>
</comment>
<accession>A0A4D6XX73</accession>
<comment type="subcellular location">
    <subcellularLocation>
        <location evidence="3">Cytoplasm</location>
    </subcellularLocation>
</comment>
<evidence type="ECO:0000256" key="2">
    <source>
        <dbReference type="ARBA" id="ARBA00023002"/>
    </source>
</evidence>
<dbReference type="GO" id="GO:0070814">
    <property type="term" value="P:hydrogen sulfide biosynthetic process"/>
    <property type="evidence" value="ECO:0007669"/>
    <property type="project" value="UniProtKB-UniRule"/>
</dbReference>
<dbReference type="EMBL" id="CP034879">
    <property type="protein sequence ID" value="QCI20557.1"/>
    <property type="molecule type" value="Genomic_DNA"/>
</dbReference>
<dbReference type="Proteomes" id="UP000298594">
    <property type="component" value="Chromosome"/>
</dbReference>
<dbReference type="GO" id="GO:0019379">
    <property type="term" value="P:sulfate assimilation, phosphoadenylyl sulfate reduction by phosphoadenylyl-sulfate reductase (thioredoxin)"/>
    <property type="evidence" value="ECO:0007669"/>
    <property type="project" value="UniProtKB-UniRule"/>
</dbReference>
<dbReference type="InterPro" id="IPR002500">
    <property type="entry name" value="PAPS_reduct_dom"/>
</dbReference>
<organism evidence="5 6">
    <name type="scientific">Buchnera aphidicola</name>
    <name type="common">Brachycaudus cardui</name>
    <dbReference type="NCBI Taxonomy" id="557993"/>
    <lineage>
        <taxon>Bacteria</taxon>
        <taxon>Pseudomonadati</taxon>
        <taxon>Pseudomonadota</taxon>
        <taxon>Gammaproteobacteria</taxon>
        <taxon>Enterobacterales</taxon>
        <taxon>Erwiniaceae</taxon>
        <taxon>Buchnera</taxon>
    </lineage>
</organism>
<comment type="pathway">
    <text evidence="3">Sulfur metabolism; hydrogen sulfide biosynthesis; sulfite from sulfate: step 3/3.</text>
</comment>
<dbReference type="AlphaFoldDB" id="A0A4D6XX73"/>
<dbReference type="PANTHER" id="PTHR46509:SF1">
    <property type="entry name" value="PHOSPHOADENOSINE PHOSPHOSULFATE REDUCTASE"/>
    <property type="match status" value="1"/>
</dbReference>
<evidence type="ECO:0000256" key="1">
    <source>
        <dbReference type="ARBA" id="ARBA00009732"/>
    </source>
</evidence>
<reference evidence="5 6" key="1">
    <citation type="submission" date="2018-12" db="EMBL/GenBank/DDBJ databases">
        <authorList>
            <person name="Chong R.A."/>
        </authorList>
    </citation>
    <scope>NUCLEOTIDE SEQUENCE [LARGE SCALE GENOMIC DNA]</scope>
    <source>
        <strain evidence="5 6">Bca</strain>
    </source>
</reference>
<dbReference type="SUPFAM" id="SSF52402">
    <property type="entry name" value="Adenine nucleotide alpha hydrolases-like"/>
    <property type="match status" value="1"/>
</dbReference>
<feature type="domain" description="Phosphoadenosine phosphosulphate reductase" evidence="4">
    <location>
        <begin position="48"/>
        <end position="219"/>
    </location>
</feature>
<protein>
    <recommendedName>
        <fullName evidence="3">Phosphoadenosine 5'-phosphosulfate reductase</fullName>
        <shortName evidence="3">PAPS reductase</shortName>
        <ecNumber evidence="3">1.8.4.8</ecNumber>
    </recommendedName>
    <alternativeName>
        <fullName evidence="3">3'-phosphoadenylylsulfate reductase</fullName>
    </alternativeName>
    <alternativeName>
        <fullName evidence="3">PAPS reductase, thioredoxin dependent</fullName>
    </alternativeName>
    <alternativeName>
        <fullName evidence="3">PAPS sulfotransferase</fullName>
    </alternativeName>
    <alternativeName>
        <fullName evidence="3">PAdoPS reductase</fullName>
    </alternativeName>
</protein>
<evidence type="ECO:0000313" key="6">
    <source>
        <dbReference type="Proteomes" id="UP000298594"/>
    </source>
</evidence>
<dbReference type="RefSeq" id="WP_158359692.1">
    <property type="nucleotide sequence ID" value="NZ_CP034879.1"/>
</dbReference>